<proteinExistence type="inferred from homology"/>
<dbReference type="GeneID" id="106805777"/>
<evidence type="ECO:0000313" key="9">
    <source>
        <dbReference type="Proteomes" id="UP000695022"/>
    </source>
</evidence>
<reference evidence="10" key="1">
    <citation type="submission" date="2025-08" db="UniProtKB">
        <authorList>
            <consortium name="RefSeq"/>
        </authorList>
    </citation>
    <scope>IDENTIFICATION</scope>
</reference>
<feature type="compositionally biased region" description="Basic and acidic residues" evidence="8">
    <location>
        <begin position="64"/>
        <end position="75"/>
    </location>
</feature>
<dbReference type="Proteomes" id="UP000695022">
    <property type="component" value="Unplaced"/>
</dbReference>
<feature type="region of interest" description="Disordered" evidence="8">
    <location>
        <begin position="1"/>
        <end position="101"/>
    </location>
</feature>
<dbReference type="PANTHER" id="PTHR23356:SF16">
    <property type="entry name" value="DPY30 DOMAIN CONTAINING 2"/>
    <property type="match status" value="1"/>
</dbReference>
<name>A0ABM1DSR3_PRICU</name>
<evidence type="ECO:0000256" key="4">
    <source>
        <dbReference type="ARBA" id="ARBA00023015"/>
    </source>
</evidence>
<evidence type="ECO:0000256" key="6">
    <source>
        <dbReference type="ARBA" id="ARBA00023242"/>
    </source>
</evidence>
<evidence type="ECO:0000256" key="7">
    <source>
        <dbReference type="ARBA" id="ARBA00044172"/>
    </source>
</evidence>
<evidence type="ECO:0000313" key="10">
    <source>
        <dbReference type="RefSeq" id="XP_014662984.1"/>
    </source>
</evidence>
<evidence type="ECO:0000256" key="3">
    <source>
        <dbReference type="ARBA" id="ARBA00022853"/>
    </source>
</evidence>
<comment type="subcellular location">
    <subcellularLocation>
        <location evidence="1">Nucleus</location>
    </subcellularLocation>
</comment>
<feature type="compositionally biased region" description="Low complexity" evidence="8">
    <location>
        <begin position="40"/>
        <end position="61"/>
    </location>
</feature>
<evidence type="ECO:0000256" key="1">
    <source>
        <dbReference type="ARBA" id="ARBA00004123"/>
    </source>
</evidence>
<keyword evidence="3" id="KW-0156">Chromatin regulator</keyword>
<dbReference type="InterPro" id="IPR049629">
    <property type="entry name" value="DPY30_SDC1_DD"/>
</dbReference>
<keyword evidence="6" id="KW-0539">Nucleus</keyword>
<dbReference type="InterPro" id="IPR007858">
    <property type="entry name" value="Dpy-30_motif"/>
</dbReference>
<protein>
    <recommendedName>
        <fullName evidence="7">Protein dpy-30 homolog</fullName>
    </recommendedName>
</protein>
<evidence type="ECO:0000256" key="2">
    <source>
        <dbReference type="ARBA" id="ARBA00010849"/>
    </source>
</evidence>
<gene>
    <name evidence="10" type="primary">LOC106805777</name>
</gene>
<dbReference type="InterPro" id="IPR037856">
    <property type="entry name" value="Sdc1/DPY30"/>
</dbReference>
<keyword evidence="9" id="KW-1185">Reference proteome</keyword>
<dbReference type="PANTHER" id="PTHR23356">
    <property type="entry name" value="DPY30-RELATED"/>
    <property type="match status" value="1"/>
</dbReference>
<organism evidence="9 10">
    <name type="scientific">Priapulus caudatus</name>
    <name type="common">Priapulid worm</name>
    <dbReference type="NCBI Taxonomy" id="37621"/>
    <lineage>
        <taxon>Eukaryota</taxon>
        <taxon>Metazoa</taxon>
        <taxon>Ecdysozoa</taxon>
        <taxon>Scalidophora</taxon>
        <taxon>Priapulida</taxon>
        <taxon>Priapulimorpha</taxon>
        <taxon>Priapulimorphida</taxon>
        <taxon>Priapulidae</taxon>
        <taxon>Priapulus</taxon>
    </lineage>
</organism>
<dbReference type="Gene3D" id="1.20.890.10">
    <property type="entry name" value="cAMP-dependent protein kinase regulatory subunit, dimerization-anchoring domain"/>
    <property type="match status" value="1"/>
</dbReference>
<keyword evidence="5" id="KW-0804">Transcription</keyword>
<sequence length="170" mass="18248">MAEEPAQDVPTSEEVKEPEVAATVVESEPMAAETESHASETPAAPAEPAVEPDADPAPVAEDATDVKADETDPKETTAASGDTEENMDTSAPPPDPTEDVKKILGIEKQEQSGVKRSKVDLQALPTRQYLDHTIVPILLQGLSLLAKERPLNPIEYLAAFLLKNKNHFDS</sequence>
<comment type="similarity">
    <text evidence="2">Belongs to the dpy-30 family.</text>
</comment>
<keyword evidence="4" id="KW-0805">Transcription regulation</keyword>
<dbReference type="RefSeq" id="XP_014662984.1">
    <property type="nucleotide sequence ID" value="XM_014807498.1"/>
</dbReference>
<dbReference type="Pfam" id="PF05186">
    <property type="entry name" value="Dpy-30"/>
    <property type="match status" value="1"/>
</dbReference>
<evidence type="ECO:0000256" key="5">
    <source>
        <dbReference type="ARBA" id="ARBA00023163"/>
    </source>
</evidence>
<dbReference type="CDD" id="cd22965">
    <property type="entry name" value="DD_DPY30_SDC1"/>
    <property type="match status" value="1"/>
</dbReference>
<accession>A0ABM1DSR3</accession>
<evidence type="ECO:0000256" key="8">
    <source>
        <dbReference type="SAM" id="MobiDB-lite"/>
    </source>
</evidence>